<dbReference type="AlphaFoldDB" id="A0A7X2D2P9"/>
<evidence type="ECO:0000259" key="1">
    <source>
        <dbReference type="Pfam" id="PF00534"/>
    </source>
</evidence>
<sequence>MPTDGDHPGGRRGVLIASQWYWPEVAGSAPPVQQMAEILAADPAVGSVTVHCARPFYPHREVLADWRDGRRDDETHTGVTIRRLPMPPPKGAGIRARLGPELLFAARLWARLRRRSTHRDAMTVVAVCPSILTVVAVAAALPRRIRRVAVVHDVQSGLAASLKLASSGAVLWLLRRVERAALNRMDEIITLSPAMTETLRDLGVRTPVRIVPPTIDDDRIRPRPEPAGPVTLLYSGNVGRKQGLDQLLGMAEAIRDRALPAQVVIRGDGNYKATLMDHATARGLDAVVRFEPFCPPEALAEGMAAGHVHLVPQDPAGAAFAVPSKIYAIMAAGRPFVCTAVAGSPMDGIRKAADAFVICPPEDGAALADAVQALIDAPAERARLGRNGRAYVEATAGKAACRAAYRAAVLGHTAQRCG</sequence>
<dbReference type="Gene3D" id="3.40.50.2000">
    <property type="entry name" value="Glycogen Phosphorylase B"/>
    <property type="match status" value="2"/>
</dbReference>
<dbReference type="Pfam" id="PF13579">
    <property type="entry name" value="Glyco_trans_4_4"/>
    <property type="match status" value="1"/>
</dbReference>
<keyword evidence="4" id="KW-1185">Reference proteome</keyword>
<comment type="caution">
    <text evidence="3">The sequence shown here is derived from an EMBL/GenBank/DDBJ whole genome shotgun (WGS) entry which is preliminary data.</text>
</comment>
<dbReference type="SUPFAM" id="SSF53756">
    <property type="entry name" value="UDP-Glycosyltransferase/glycogen phosphorylase"/>
    <property type="match status" value="1"/>
</dbReference>
<proteinExistence type="predicted"/>
<dbReference type="Pfam" id="PF00534">
    <property type="entry name" value="Glycos_transf_1"/>
    <property type="match status" value="1"/>
</dbReference>
<dbReference type="RefSeq" id="WP_153341918.1">
    <property type="nucleotide sequence ID" value="NZ_WIVE01000010.1"/>
</dbReference>
<protein>
    <submittedName>
        <fullName evidence="3">Glycosyltransferase</fullName>
    </submittedName>
</protein>
<dbReference type="EMBL" id="WIVE01000010">
    <property type="protein sequence ID" value="MQX35931.1"/>
    <property type="molecule type" value="Genomic_DNA"/>
</dbReference>
<gene>
    <name evidence="3" type="ORF">GHC57_05300</name>
</gene>
<dbReference type="Proteomes" id="UP000434582">
    <property type="component" value="Unassembled WGS sequence"/>
</dbReference>
<dbReference type="InterPro" id="IPR001296">
    <property type="entry name" value="Glyco_trans_1"/>
</dbReference>
<feature type="domain" description="Glycosyl transferase family 1" evidence="1">
    <location>
        <begin position="223"/>
        <end position="389"/>
    </location>
</feature>
<accession>A0A7X2D2P9</accession>
<dbReference type="PANTHER" id="PTHR45947:SF3">
    <property type="entry name" value="SULFOQUINOVOSYL TRANSFERASE SQD2"/>
    <property type="match status" value="1"/>
</dbReference>
<feature type="domain" description="Glycosyltransferase subfamily 4-like N-terminal" evidence="2">
    <location>
        <begin position="29"/>
        <end position="213"/>
    </location>
</feature>
<keyword evidence="3" id="KW-0808">Transferase</keyword>
<dbReference type="CDD" id="cd03794">
    <property type="entry name" value="GT4_WbuB-like"/>
    <property type="match status" value="1"/>
</dbReference>
<evidence type="ECO:0000313" key="3">
    <source>
        <dbReference type="EMBL" id="MQX35931.1"/>
    </source>
</evidence>
<dbReference type="OrthoDB" id="185319at2"/>
<name>A0A7X2D2P9_9PROT</name>
<evidence type="ECO:0000259" key="2">
    <source>
        <dbReference type="Pfam" id="PF13579"/>
    </source>
</evidence>
<reference evidence="3 4" key="1">
    <citation type="submission" date="2019-10" db="EMBL/GenBank/DDBJ databases">
        <title>Draft whole-genome sequence of the purple nonsulfur photosynthetic bacterium Roseospira navarrensis DSM 15114.</title>
        <authorList>
            <person name="Kyndt J.A."/>
            <person name="Meyer T.E."/>
        </authorList>
    </citation>
    <scope>NUCLEOTIDE SEQUENCE [LARGE SCALE GENOMIC DNA]</scope>
    <source>
        <strain evidence="3 4">DSM 15114</strain>
    </source>
</reference>
<organism evidence="3 4">
    <name type="scientific">Roseospira navarrensis</name>
    <dbReference type="NCBI Taxonomy" id="140058"/>
    <lineage>
        <taxon>Bacteria</taxon>
        <taxon>Pseudomonadati</taxon>
        <taxon>Pseudomonadota</taxon>
        <taxon>Alphaproteobacteria</taxon>
        <taxon>Rhodospirillales</taxon>
        <taxon>Rhodospirillaceae</taxon>
        <taxon>Roseospira</taxon>
    </lineage>
</organism>
<dbReference type="InterPro" id="IPR050194">
    <property type="entry name" value="Glycosyltransferase_grp1"/>
</dbReference>
<dbReference type="PANTHER" id="PTHR45947">
    <property type="entry name" value="SULFOQUINOVOSYL TRANSFERASE SQD2"/>
    <property type="match status" value="1"/>
</dbReference>
<evidence type="ECO:0000313" key="4">
    <source>
        <dbReference type="Proteomes" id="UP000434582"/>
    </source>
</evidence>
<dbReference type="InterPro" id="IPR028098">
    <property type="entry name" value="Glyco_trans_4-like_N"/>
</dbReference>
<dbReference type="GO" id="GO:0016757">
    <property type="term" value="F:glycosyltransferase activity"/>
    <property type="evidence" value="ECO:0007669"/>
    <property type="project" value="InterPro"/>
</dbReference>